<evidence type="ECO:0000256" key="9">
    <source>
        <dbReference type="SAM" id="Phobius"/>
    </source>
</evidence>
<evidence type="ECO:0000259" key="10">
    <source>
        <dbReference type="Pfam" id="PF01757"/>
    </source>
</evidence>
<dbReference type="InterPro" id="IPR050879">
    <property type="entry name" value="Acyltransferase_3"/>
</dbReference>
<keyword evidence="7 11" id="KW-0012">Acyltransferase</keyword>
<keyword evidence="3 11" id="KW-0808">Transferase</keyword>
<keyword evidence="4 9" id="KW-0812">Transmembrane</keyword>
<dbReference type="EMBL" id="JBHTON010000029">
    <property type="protein sequence ID" value="MFD1485434.1"/>
    <property type="molecule type" value="Genomic_DNA"/>
</dbReference>
<protein>
    <submittedName>
        <fullName evidence="11">Acyltransferase family protein</fullName>
        <ecNumber evidence="11">2.3.1.-</ecNumber>
    </submittedName>
</protein>
<evidence type="ECO:0000256" key="2">
    <source>
        <dbReference type="ARBA" id="ARBA00022475"/>
    </source>
</evidence>
<evidence type="ECO:0000313" key="11">
    <source>
        <dbReference type="EMBL" id="MFD1485434.1"/>
    </source>
</evidence>
<reference evidence="12" key="1">
    <citation type="journal article" date="2019" name="Int. J. Syst. Evol. Microbiol.">
        <title>The Global Catalogue of Microorganisms (GCM) 10K type strain sequencing project: providing services to taxonomists for standard genome sequencing and annotation.</title>
        <authorList>
            <consortium name="The Broad Institute Genomics Platform"/>
            <consortium name="The Broad Institute Genome Sequencing Center for Infectious Disease"/>
            <person name="Wu L."/>
            <person name="Ma J."/>
        </authorList>
    </citation>
    <scope>NUCLEOTIDE SEQUENCE [LARGE SCALE GENOMIC DNA]</scope>
    <source>
        <strain evidence="12">CCM 8903</strain>
    </source>
</reference>
<dbReference type="Gene3D" id="3.40.50.1110">
    <property type="entry name" value="SGNH hydrolase"/>
    <property type="match status" value="1"/>
</dbReference>
<feature type="transmembrane region" description="Helical" evidence="9">
    <location>
        <begin position="149"/>
        <end position="168"/>
    </location>
</feature>
<accession>A0ABW4E9F9</accession>
<evidence type="ECO:0000256" key="4">
    <source>
        <dbReference type="ARBA" id="ARBA00022692"/>
    </source>
</evidence>
<dbReference type="PANTHER" id="PTHR23028">
    <property type="entry name" value="ACETYLTRANSFERASE"/>
    <property type="match status" value="1"/>
</dbReference>
<keyword evidence="5 9" id="KW-1133">Transmembrane helix</keyword>
<feature type="transmembrane region" description="Helical" evidence="9">
    <location>
        <begin position="38"/>
        <end position="57"/>
    </location>
</feature>
<evidence type="ECO:0000256" key="5">
    <source>
        <dbReference type="ARBA" id="ARBA00022989"/>
    </source>
</evidence>
<feature type="transmembrane region" description="Helical" evidence="9">
    <location>
        <begin position="313"/>
        <end position="335"/>
    </location>
</feature>
<dbReference type="EC" id="2.3.1.-" evidence="11"/>
<organism evidence="11 12">
    <name type="scientific">Lacticaseibacillus baoqingensis</name>
    <dbReference type="NCBI Taxonomy" id="2486013"/>
    <lineage>
        <taxon>Bacteria</taxon>
        <taxon>Bacillati</taxon>
        <taxon>Bacillota</taxon>
        <taxon>Bacilli</taxon>
        <taxon>Lactobacillales</taxon>
        <taxon>Lactobacillaceae</taxon>
        <taxon>Lacticaseibacillus</taxon>
    </lineage>
</organism>
<comment type="caution">
    <text evidence="11">The sequence shown here is derived from an EMBL/GenBank/DDBJ whole genome shotgun (WGS) entry which is preliminary data.</text>
</comment>
<proteinExistence type="predicted"/>
<name>A0ABW4E9F9_9LACO</name>
<dbReference type="RefSeq" id="WP_125751318.1">
    <property type="nucleotide sequence ID" value="NZ_JBHTON010000029.1"/>
</dbReference>
<dbReference type="SUPFAM" id="SSF52266">
    <property type="entry name" value="SGNH hydrolase"/>
    <property type="match status" value="1"/>
</dbReference>
<gene>
    <name evidence="11" type="ORF">ACFQ5J_09350</name>
</gene>
<evidence type="ECO:0000256" key="3">
    <source>
        <dbReference type="ARBA" id="ARBA00022679"/>
    </source>
</evidence>
<evidence type="ECO:0000256" key="7">
    <source>
        <dbReference type="ARBA" id="ARBA00023315"/>
    </source>
</evidence>
<feature type="transmembrane region" description="Helical" evidence="9">
    <location>
        <begin position="78"/>
        <end position="99"/>
    </location>
</feature>
<comment type="subcellular location">
    <subcellularLocation>
        <location evidence="1">Cell membrane</location>
        <topology evidence="1">Multi-pass membrane protein</topology>
    </subcellularLocation>
</comment>
<feature type="transmembrane region" description="Helical" evidence="9">
    <location>
        <begin position="341"/>
        <end position="363"/>
    </location>
</feature>
<feature type="region of interest" description="Disordered" evidence="8">
    <location>
        <begin position="442"/>
        <end position="470"/>
    </location>
</feature>
<keyword evidence="2" id="KW-1003">Cell membrane</keyword>
<feature type="transmembrane region" description="Helical" evidence="9">
    <location>
        <begin position="384"/>
        <end position="403"/>
    </location>
</feature>
<sequence>MGYSTTHQSKRIKWFSLVRITGLILVLTYHFFQTRFPGGFIGVDVFFAFSGFLITSLMVDEAARTRDFHLLAFYRRRFYRIVPPLVLAVLIVVPLTLIVTPDMITGLGQQVAAAVGFVTNYFEIATGGSYETKFIPHLFVHTWSLAVEMHFYLLWGLVSWVLARLFLWHGGDDYRRFAHYRAALGVVAAVLAVGSYAAMAWRAQGLHEFSPVYFSSVTHSFPFYLGAVVGTLSGITTVSQPLAWLSRKTAAWQASLVMVLAAGALGYLGLTLKFDQLATYTFGMVSAVVLACVMIVAARILHEHTPFAKEPKVITFLADTSYSLYLYHWPLYVIFSRLMNNTAAVVLTVALGLCLSALSYYVVEPVIAGRPAHLLAWRPRGWRIALPISLATIALVAVSGWRIQSAPTMSKLEQTLWIGNLYQDRDQADQAGAMAMAAEKPKPAAPVPVASHDTDDYRSHNQKSTAAKHGIPSGVSIIGDSVTLGTRRYLQPHVADSAVDAEGDRTMDLAYQVMMAQQKAKQLREFVVICIGTNALDDYAEQLQKVLKDLAPGHKLVLMTPYNQKAAPDWNSSKLAVIERKLPAQYPWITVADWEKVAAQHPEVFAGTDGVHFAGRAAGDKIYAETINAALITAAKRPAKGK</sequence>
<feature type="transmembrane region" description="Helical" evidence="9">
    <location>
        <begin position="282"/>
        <end position="301"/>
    </location>
</feature>
<evidence type="ECO:0000256" key="8">
    <source>
        <dbReference type="SAM" id="MobiDB-lite"/>
    </source>
</evidence>
<feature type="transmembrane region" description="Helical" evidence="9">
    <location>
        <begin position="250"/>
        <end position="270"/>
    </location>
</feature>
<evidence type="ECO:0000313" key="12">
    <source>
        <dbReference type="Proteomes" id="UP001597252"/>
    </source>
</evidence>
<feature type="transmembrane region" description="Helical" evidence="9">
    <location>
        <begin position="221"/>
        <end position="238"/>
    </location>
</feature>
<dbReference type="InterPro" id="IPR036514">
    <property type="entry name" value="SGNH_hydro_sf"/>
</dbReference>
<evidence type="ECO:0000256" key="1">
    <source>
        <dbReference type="ARBA" id="ARBA00004651"/>
    </source>
</evidence>
<feature type="transmembrane region" description="Helical" evidence="9">
    <location>
        <begin position="12"/>
        <end position="32"/>
    </location>
</feature>
<dbReference type="PANTHER" id="PTHR23028:SF53">
    <property type="entry name" value="ACYL_TRANSF_3 DOMAIN-CONTAINING PROTEIN"/>
    <property type="match status" value="1"/>
</dbReference>
<feature type="domain" description="Acyltransferase 3" evidence="10">
    <location>
        <begin position="13"/>
        <end position="358"/>
    </location>
</feature>
<feature type="transmembrane region" description="Helical" evidence="9">
    <location>
        <begin position="180"/>
        <end position="201"/>
    </location>
</feature>
<keyword evidence="6 9" id="KW-0472">Membrane</keyword>
<dbReference type="GO" id="GO:0016746">
    <property type="term" value="F:acyltransferase activity"/>
    <property type="evidence" value="ECO:0007669"/>
    <property type="project" value="UniProtKB-KW"/>
</dbReference>
<evidence type="ECO:0000256" key="6">
    <source>
        <dbReference type="ARBA" id="ARBA00023136"/>
    </source>
</evidence>
<dbReference type="InterPro" id="IPR002656">
    <property type="entry name" value="Acyl_transf_3_dom"/>
</dbReference>
<dbReference type="Proteomes" id="UP001597252">
    <property type="component" value="Unassembled WGS sequence"/>
</dbReference>
<dbReference type="Pfam" id="PF01757">
    <property type="entry name" value="Acyl_transf_3"/>
    <property type="match status" value="1"/>
</dbReference>
<keyword evidence="12" id="KW-1185">Reference proteome</keyword>